<organism evidence="1 2">
    <name type="scientific">Serendipita vermifera MAFF 305830</name>
    <dbReference type="NCBI Taxonomy" id="933852"/>
    <lineage>
        <taxon>Eukaryota</taxon>
        <taxon>Fungi</taxon>
        <taxon>Dikarya</taxon>
        <taxon>Basidiomycota</taxon>
        <taxon>Agaricomycotina</taxon>
        <taxon>Agaricomycetes</taxon>
        <taxon>Sebacinales</taxon>
        <taxon>Serendipitaceae</taxon>
        <taxon>Serendipita</taxon>
    </lineage>
</organism>
<proteinExistence type="predicted"/>
<dbReference type="EMBL" id="KN824280">
    <property type="protein sequence ID" value="KIM32102.1"/>
    <property type="molecule type" value="Genomic_DNA"/>
</dbReference>
<dbReference type="Proteomes" id="UP000054097">
    <property type="component" value="Unassembled WGS sequence"/>
</dbReference>
<keyword evidence="2" id="KW-1185">Reference proteome</keyword>
<dbReference type="AlphaFoldDB" id="A0A0C2XTB1"/>
<evidence type="ECO:0000313" key="2">
    <source>
        <dbReference type="Proteomes" id="UP000054097"/>
    </source>
</evidence>
<protein>
    <submittedName>
        <fullName evidence="1">Uncharacterized protein</fullName>
    </submittedName>
</protein>
<dbReference type="HOGENOM" id="CLU_2414668_0_0_1"/>
<gene>
    <name evidence="1" type="ORF">M408DRAFT_213679</name>
</gene>
<sequence length="92" mass="10751">MLLQAYGEEYLKLTIELMRIPGTNRPGCLRVYQRMCGNPVKARRTIASGYHDHRLDMLYTLNTNCTRLLYTGTFRGWLSQERGQDNSLERSH</sequence>
<name>A0A0C2XTB1_SERVB</name>
<accession>A0A0C2XTB1</accession>
<evidence type="ECO:0000313" key="1">
    <source>
        <dbReference type="EMBL" id="KIM32102.1"/>
    </source>
</evidence>
<reference evidence="2" key="2">
    <citation type="submission" date="2015-01" db="EMBL/GenBank/DDBJ databases">
        <title>Evolutionary Origins and Diversification of the Mycorrhizal Mutualists.</title>
        <authorList>
            <consortium name="DOE Joint Genome Institute"/>
            <consortium name="Mycorrhizal Genomics Consortium"/>
            <person name="Kohler A."/>
            <person name="Kuo A."/>
            <person name="Nagy L.G."/>
            <person name="Floudas D."/>
            <person name="Copeland A."/>
            <person name="Barry K.W."/>
            <person name="Cichocki N."/>
            <person name="Veneault-Fourrey C."/>
            <person name="LaButti K."/>
            <person name="Lindquist E.A."/>
            <person name="Lipzen A."/>
            <person name="Lundell T."/>
            <person name="Morin E."/>
            <person name="Murat C."/>
            <person name="Riley R."/>
            <person name="Ohm R."/>
            <person name="Sun H."/>
            <person name="Tunlid A."/>
            <person name="Henrissat B."/>
            <person name="Grigoriev I.V."/>
            <person name="Hibbett D.S."/>
            <person name="Martin F."/>
        </authorList>
    </citation>
    <scope>NUCLEOTIDE SEQUENCE [LARGE SCALE GENOMIC DNA]</scope>
    <source>
        <strain evidence="2">MAFF 305830</strain>
    </source>
</reference>
<reference evidence="1 2" key="1">
    <citation type="submission" date="2014-04" db="EMBL/GenBank/DDBJ databases">
        <authorList>
            <consortium name="DOE Joint Genome Institute"/>
            <person name="Kuo A."/>
            <person name="Zuccaro A."/>
            <person name="Kohler A."/>
            <person name="Nagy L.G."/>
            <person name="Floudas D."/>
            <person name="Copeland A."/>
            <person name="Barry K.W."/>
            <person name="Cichocki N."/>
            <person name="Veneault-Fourrey C."/>
            <person name="LaButti K."/>
            <person name="Lindquist E.A."/>
            <person name="Lipzen A."/>
            <person name="Lundell T."/>
            <person name="Morin E."/>
            <person name="Murat C."/>
            <person name="Sun H."/>
            <person name="Tunlid A."/>
            <person name="Henrissat B."/>
            <person name="Grigoriev I.V."/>
            <person name="Hibbett D.S."/>
            <person name="Martin F."/>
            <person name="Nordberg H.P."/>
            <person name="Cantor M.N."/>
            <person name="Hua S.X."/>
        </authorList>
    </citation>
    <scope>NUCLEOTIDE SEQUENCE [LARGE SCALE GENOMIC DNA]</scope>
    <source>
        <strain evidence="1 2">MAFF 305830</strain>
    </source>
</reference>